<dbReference type="GO" id="GO:0006508">
    <property type="term" value="P:proteolysis"/>
    <property type="evidence" value="ECO:0007669"/>
    <property type="project" value="UniProtKB-KW"/>
</dbReference>
<evidence type="ECO:0000256" key="7">
    <source>
        <dbReference type="ARBA" id="ARBA00022723"/>
    </source>
</evidence>
<dbReference type="RefSeq" id="WP_371752817.1">
    <property type="nucleotide sequence ID" value="NZ_JAYJLD010000003.1"/>
</dbReference>
<feature type="transmembrane region" description="Helical" evidence="13">
    <location>
        <begin position="95"/>
        <end position="121"/>
    </location>
</feature>
<evidence type="ECO:0000256" key="11">
    <source>
        <dbReference type="ARBA" id="ARBA00023049"/>
    </source>
</evidence>
<evidence type="ECO:0000256" key="1">
    <source>
        <dbReference type="ARBA" id="ARBA00001947"/>
    </source>
</evidence>
<evidence type="ECO:0000256" key="8">
    <source>
        <dbReference type="ARBA" id="ARBA00022801"/>
    </source>
</evidence>
<keyword evidence="9" id="KW-0862">Zinc</keyword>
<keyword evidence="8" id="KW-0378">Hydrolase</keyword>
<feature type="transmembrane region" description="Helical" evidence="13">
    <location>
        <begin position="15"/>
        <end position="38"/>
    </location>
</feature>
<evidence type="ECO:0000259" key="14">
    <source>
        <dbReference type="Pfam" id="PF02163"/>
    </source>
</evidence>
<reference evidence="15" key="1">
    <citation type="submission" date="2023-12" db="EMBL/GenBank/DDBJ databases">
        <title>Fervidustalea candida gen. nov., sp. nov., a novel member of the family Paenibacillaceae isolated from a geothermal area.</title>
        <authorList>
            <person name="Li W.-J."/>
            <person name="Jiao J.-Y."/>
            <person name="Chen Y."/>
        </authorList>
    </citation>
    <scope>NUCLEOTIDE SEQUENCE</scope>
    <source>
        <strain evidence="15">SYSU GA230002</strain>
    </source>
</reference>
<proteinExistence type="inferred from homology"/>
<dbReference type="InterPro" id="IPR008915">
    <property type="entry name" value="Peptidase_M50"/>
</dbReference>
<keyword evidence="11" id="KW-0482">Metalloprotease</keyword>
<evidence type="ECO:0000313" key="16">
    <source>
        <dbReference type="Proteomes" id="UP001310386"/>
    </source>
</evidence>
<dbReference type="InterPro" id="IPR052348">
    <property type="entry name" value="Metallopeptidase_M50B"/>
</dbReference>
<keyword evidence="7" id="KW-0479">Metal-binding</keyword>
<evidence type="ECO:0000256" key="6">
    <source>
        <dbReference type="ARBA" id="ARBA00022692"/>
    </source>
</evidence>
<keyword evidence="12 13" id="KW-0472">Membrane</keyword>
<protein>
    <submittedName>
        <fullName evidence="15">Site-2 protease family protein</fullName>
    </submittedName>
</protein>
<keyword evidence="4" id="KW-1003">Cell membrane</keyword>
<organism evidence="15 16">
    <name type="scientific">Ferviditalea candida</name>
    <dbReference type="NCBI Taxonomy" id="3108399"/>
    <lineage>
        <taxon>Bacteria</taxon>
        <taxon>Bacillati</taxon>
        <taxon>Bacillota</taxon>
        <taxon>Bacilli</taxon>
        <taxon>Bacillales</taxon>
        <taxon>Paenibacillaceae</taxon>
        <taxon>Ferviditalea</taxon>
    </lineage>
</organism>
<feature type="domain" description="Peptidase M50" evidence="14">
    <location>
        <begin position="134"/>
        <end position="193"/>
    </location>
</feature>
<feature type="transmembrane region" description="Helical" evidence="13">
    <location>
        <begin position="133"/>
        <end position="154"/>
    </location>
</feature>
<evidence type="ECO:0000256" key="9">
    <source>
        <dbReference type="ARBA" id="ARBA00022833"/>
    </source>
</evidence>
<sequence length="226" mass="25583">MDLLNQMLAYPIDQLPFVFVALTIAFTLHEFSHAYSAYRFGDLTAKREGRVSLNPRKHLDVMGTLLIFIAGFGWAKPVPVNRGNFKYPRLMGIVVSAAGPISNLLIAFMGLIANYVLFYRLELNPVESGSVEALYVFLGILVYLNTILFLFNLLPLPPLDGYRIVEDLVPARLRPRMVRVEQWGILIFLLLVFIPPLNRVTIGPLFQLALTLSWKMGNLVKWLFSA</sequence>
<dbReference type="PANTHER" id="PTHR35864:SF1">
    <property type="entry name" value="ZINC METALLOPROTEASE YWHC-RELATED"/>
    <property type="match status" value="1"/>
</dbReference>
<keyword evidence="5 15" id="KW-0645">Protease</keyword>
<evidence type="ECO:0000256" key="4">
    <source>
        <dbReference type="ARBA" id="ARBA00022475"/>
    </source>
</evidence>
<comment type="similarity">
    <text evidence="3">Belongs to the peptidase M50B family.</text>
</comment>
<evidence type="ECO:0000256" key="5">
    <source>
        <dbReference type="ARBA" id="ARBA00022670"/>
    </source>
</evidence>
<dbReference type="Pfam" id="PF02163">
    <property type="entry name" value="Peptidase_M50"/>
    <property type="match status" value="1"/>
</dbReference>
<evidence type="ECO:0000313" key="15">
    <source>
        <dbReference type="EMBL" id="MEB3100704.1"/>
    </source>
</evidence>
<dbReference type="InterPro" id="IPR044537">
    <property type="entry name" value="Rip2-like"/>
</dbReference>
<evidence type="ECO:0000256" key="2">
    <source>
        <dbReference type="ARBA" id="ARBA00004651"/>
    </source>
</evidence>
<accession>A0ABU5ZDW7</accession>
<feature type="transmembrane region" description="Helical" evidence="13">
    <location>
        <begin position="183"/>
        <end position="206"/>
    </location>
</feature>
<comment type="subcellular location">
    <subcellularLocation>
        <location evidence="2">Cell membrane</location>
        <topology evidence="2">Multi-pass membrane protein</topology>
    </subcellularLocation>
</comment>
<keyword evidence="10 13" id="KW-1133">Transmembrane helix</keyword>
<dbReference type="Proteomes" id="UP001310386">
    <property type="component" value="Unassembled WGS sequence"/>
</dbReference>
<evidence type="ECO:0000256" key="13">
    <source>
        <dbReference type="SAM" id="Phobius"/>
    </source>
</evidence>
<keyword evidence="6 13" id="KW-0812">Transmembrane</keyword>
<gene>
    <name evidence="15" type="ORF">VF724_03420</name>
</gene>
<comment type="caution">
    <text evidence="15">The sequence shown here is derived from an EMBL/GenBank/DDBJ whole genome shotgun (WGS) entry which is preliminary data.</text>
</comment>
<dbReference type="CDD" id="cd06158">
    <property type="entry name" value="S2P-M50_like_1"/>
    <property type="match status" value="1"/>
</dbReference>
<evidence type="ECO:0000256" key="3">
    <source>
        <dbReference type="ARBA" id="ARBA00007931"/>
    </source>
</evidence>
<comment type="cofactor">
    <cofactor evidence="1">
        <name>Zn(2+)</name>
        <dbReference type="ChEBI" id="CHEBI:29105"/>
    </cofactor>
</comment>
<name>A0ABU5ZDW7_9BACL</name>
<keyword evidence="16" id="KW-1185">Reference proteome</keyword>
<feature type="transmembrane region" description="Helical" evidence="13">
    <location>
        <begin position="59"/>
        <end position="75"/>
    </location>
</feature>
<dbReference type="PANTHER" id="PTHR35864">
    <property type="entry name" value="ZINC METALLOPROTEASE MJ0611-RELATED"/>
    <property type="match status" value="1"/>
</dbReference>
<evidence type="ECO:0000256" key="10">
    <source>
        <dbReference type="ARBA" id="ARBA00022989"/>
    </source>
</evidence>
<evidence type="ECO:0000256" key="12">
    <source>
        <dbReference type="ARBA" id="ARBA00023136"/>
    </source>
</evidence>
<dbReference type="EMBL" id="JAYJLD010000003">
    <property type="protein sequence ID" value="MEB3100704.1"/>
    <property type="molecule type" value="Genomic_DNA"/>
</dbReference>
<dbReference type="GO" id="GO:0008233">
    <property type="term" value="F:peptidase activity"/>
    <property type="evidence" value="ECO:0007669"/>
    <property type="project" value="UniProtKB-KW"/>
</dbReference>